<proteinExistence type="predicted"/>
<dbReference type="Proteomes" id="UP000199119">
    <property type="component" value="Unassembled WGS sequence"/>
</dbReference>
<sequence length="132" mass="13433">MPITDRFIAGGVTTATSPVYRELIAGNSDLLVSRKGTLAAGQVLARGALLGRITASGKLVLSTAAATDGSQTPVAVLAHDTDASAADAETLFYERGDFNQAAMTFGAGHTPDSVRAGLRTLGITLIKPYGAA</sequence>
<dbReference type="OrthoDB" id="7032972at2"/>
<dbReference type="EMBL" id="FONX01000014">
    <property type="protein sequence ID" value="SFF14860.1"/>
    <property type="molecule type" value="Genomic_DNA"/>
</dbReference>
<keyword evidence="2" id="KW-1185">Reference proteome</keyword>
<dbReference type="Pfam" id="PF02924">
    <property type="entry name" value="HDPD"/>
    <property type="match status" value="1"/>
</dbReference>
<dbReference type="STRING" id="1177982.SAMN04489711_11467"/>
<gene>
    <name evidence="1" type="ORF">SAMN04489711_11467</name>
</gene>
<dbReference type="Gene3D" id="2.40.300.10">
    <property type="entry name" value="Head decoration protein D"/>
    <property type="match status" value="1"/>
</dbReference>
<dbReference type="RefSeq" id="WP_092940770.1">
    <property type="nucleotide sequence ID" value="NZ_FONX01000014.1"/>
</dbReference>
<reference evidence="2" key="1">
    <citation type="submission" date="2016-10" db="EMBL/GenBank/DDBJ databases">
        <authorList>
            <person name="Varghese N."/>
            <person name="Submissions S."/>
        </authorList>
    </citation>
    <scope>NUCLEOTIDE SEQUENCE [LARGE SCALE GENOMIC DNA]</scope>
    <source>
        <strain evidence="2">DSM 27981</strain>
    </source>
</reference>
<dbReference type="AlphaFoldDB" id="A0A1I2GCZ0"/>
<evidence type="ECO:0000313" key="2">
    <source>
        <dbReference type="Proteomes" id="UP000199119"/>
    </source>
</evidence>
<protein>
    <submittedName>
        <fullName evidence="1">Bacteriophage lambda head decoration protein D</fullName>
    </submittedName>
</protein>
<dbReference type="InterPro" id="IPR004195">
    <property type="entry name" value="Head_decoration_D"/>
</dbReference>
<accession>A0A1I2GCZ0</accession>
<organism evidence="1 2">
    <name type="scientific">Paracidovorax wautersii</name>
    <dbReference type="NCBI Taxonomy" id="1177982"/>
    <lineage>
        <taxon>Bacteria</taxon>
        <taxon>Pseudomonadati</taxon>
        <taxon>Pseudomonadota</taxon>
        <taxon>Betaproteobacteria</taxon>
        <taxon>Burkholderiales</taxon>
        <taxon>Comamonadaceae</taxon>
        <taxon>Paracidovorax</taxon>
    </lineage>
</organism>
<name>A0A1I2GCZ0_9BURK</name>
<evidence type="ECO:0000313" key="1">
    <source>
        <dbReference type="EMBL" id="SFF14860.1"/>
    </source>
</evidence>